<accession>A0A409YA87</accession>
<dbReference type="STRING" id="181874.A0A409YA87"/>
<dbReference type="EMBL" id="NHTK01001342">
    <property type="protein sequence ID" value="PPQ99918.1"/>
    <property type="molecule type" value="Genomic_DNA"/>
</dbReference>
<evidence type="ECO:0000313" key="2">
    <source>
        <dbReference type="Proteomes" id="UP000284842"/>
    </source>
</evidence>
<dbReference type="AlphaFoldDB" id="A0A409YA87"/>
<reference evidence="1 2" key="1">
    <citation type="journal article" date="2018" name="Evol. Lett.">
        <title>Horizontal gene cluster transfer increased hallucinogenic mushroom diversity.</title>
        <authorList>
            <person name="Reynolds H.T."/>
            <person name="Vijayakumar V."/>
            <person name="Gluck-Thaler E."/>
            <person name="Korotkin H.B."/>
            <person name="Matheny P.B."/>
            <person name="Slot J.C."/>
        </authorList>
    </citation>
    <scope>NUCLEOTIDE SEQUENCE [LARGE SCALE GENOMIC DNA]</scope>
    <source>
        <strain evidence="1 2">2629</strain>
    </source>
</reference>
<name>A0A409YA87_9AGAR</name>
<organism evidence="1 2">
    <name type="scientific">Panaeolus cyanescens</name>
    <dbReference type="NCBI Taxonomy" id="181874"/>
    <lineage>
        <taxon>Eukaryota</taxon>
        <taxon>Fungi</taxon>
        <taxon>Dikarya</taxon>
        <taxon>Basidiomycota</taxon>
        <taxon>Agaricomycotina</taxon>
        <taxon>Agaricomycetes</taxon>
        <taxon>Agaricomycetidae</taxon>
        <taxon>Agaricales</taxon>
        <taxon>Agaricineae</taxon>
        <taxon>Galeropsidaceae</taxon>
        <taxon>Panaeolus</taxon>
    </lineage>
</organism>
<sequence length="315" mass="35742">MPSFFPDCPPNFLLPDSKSLLVTGPFHASAPVHFAYSSRSENRDARIVLIASSQSALQRSLKDFDDEWLSAHSATGQFMDWASDVKILYMIYLLTCAITMLMEFSGSYPPSAAHLCLLLSMFHTLKGNEIPEEEWLVKNLQSLEPPSLIILCEPSSYFVSSSIDGVESLTTPMLPAYINLVSRAITLTSNLADTSGSFPKLVLFDSRVSTLKLPVTDRPSVLFRNPNDATQRQSLQQVLPLLQHFFEHVAIFEQDQLDASFIPSSQGEEDELDDLPKKRLKVYRFQNVDDITELTWREERKMTSTRNQTFFNWKM</sequence>
<keyword evidence="2" id="KW-1185">Reference proteome</keyword>
<gene>
    <name evidence="1" type="ORF">CVT24_009599</name>
</gene>
<evidence type="ECO:0000313" key="1">
    <source>
        <dbReference type="EMBL" id="PPQ99918.1"/>
    </source>
</evidence>
<protein>
    <submittedName>
        <fullName evidence="1">Uncharacterized protein</fullName>
    </submittedName>
</protein>
<dbReference type="OrthoDB" id="3224367at2759"/>
<proteinExistence type="predicted"/>
<dbReference type="Proteomes" id="UP000284842">
    <property type="component" value="Unassembled WGS sequence"/>
</dbReference>
<dbReference type="InParanoid" id="A0A409YA87"/>
<comment type="caution">
    <text evidence="1">The sequence shown here is derived from an EMBL/GenBank/DDBJ whole genome shotgun (WGS) entry which is preliminary data.</text>
</comment>